<evidence type="ECO:0000256" key="5">
    <source>
        <dbReference type="ARBA" id="ARBA00022692"/>
    </source>
</evidence>
<comment type="similarity">
    <text evidence="3">Belongs to the peptidase M50B family.</text>
</comment>
<evidence type="ECO:0000256" key="7">
    <source>
        <dbReference type="ARBA" id="ARBA00022833"/>
    </source>
</evidence>
<reference evidence="13" key="1">
    <citation type="submission" date="2023-06" db="EMBL/GenBank/DDBJ databases">
        <title>Sysu t00039.</title>
        <authorList>
            <person name="Gao L."/>
            <person name="Fang B.-Z."/>
            <person name="Li W.-J."/>
        </authorList>
    </citation>
    <scope>NUCLEOTIDE SEQUENCE</scope>
    <source>
        <strain evidence="13">SYSU T00039</strain>
    </source>
</reference>
<evidence type="ECO:0000256" key="1">
    <source>
        <dbReference type="ARBA" id="ARBA00001947"/>
    </source>
</evidence>
<keyword evidence="6" id="KW-0378">Hydrolase</keyword>
<organism evidence="13 14">
    <name type="scientific">Demequina lignilytica</name>
    <dbReference type="NCBI Taxonomy" id="3051663"/>
    <lineage>
        <taxon>Bacteria</taxon>
        <taxon>Bacillati</taxon>
        <taxon>Actinomycetota</taxon>
        <taxon>Actinomycetes</taxon>
        <taxon>Micrococcales</taxon>
        <taxon>Demequinaceae</taxon>
        <taxon>Demequina</taxon>
    </lineage>
</organism>
<keyword evidence="8 11" id="KW-1133">Transmembrane helix</keyword>
<dbReference type="EMBL" id="JAUHPX010000002">
    <property type="protein sequence ID" value="MDN4487359.1"/>
    <property type="molecule type" value="Genomic_DNA"/>
</dbReference>
<dbReference type="SUPFAM" id="SSF50156">
    <property type="entry name" value="PDZ domain-like"/>
    <property type="match status" value="1"/>
</dbReference>
<sequence>MAEVLGWAVLIVGLLVSIALHELGHMIPAKRFGVRVSEYFVGFGPTLWSRRGKETEYGVKAIPLGGYVRLVGMIPPETAVKPVRGTGRIARIIADTREAAVEEIREGEDHRAFYHLTWWRKAIVMFGGPFVNLLLAVLIFTGVMAVMGTPTTPTLTVSQVTACVPAVGASDCTAADPASPASQSGLQAGDTITAVDGVEMTEWEDLTAYVGARPGEDLELTVLRDGEAVTLDLTPAERERAVTDDDGAVVTDASGAVVTETVGYMGIYPEIAMERSATAGLAYTGEVLATTADVVIHLPQRVWDVARAAVGLEERTTDSVMGIVGVGRVAGEISSLEAPGYTIGERVADMLMLLGGLNLALFAFNMIPLVPLDGGHIASALWQAVKNAYAKVRGLPRPAPVDVARMMPLAYGVFALLLVMGVVLIYADIVAPVSVV</sequence>
<dbReference type="InterPro" id="IPR036034">
    <property type="entry name" value="PDZ_sf"/>
</dbReference>
<dbReference type="CDD" id="cd23081">
    <property type="entry name" value="cpPDZ_EcRseP-like"/>
    <property type="match status" value="1"/>
</dbReference>
<comment type="caution">
    <text evidence="13">The sequence shown here is derived from an EMBL/GenBank/DDBJ whole genome shotgun (WGS) entry which is preliminary data.</text>
</comment>
<evidence type="ECO:0000256" key="11">
    <source>
        <dbReference type="SAM" id="Phobius"/>
    </source>
</evidence>
<dbReference type="Pfam" id="PF02163">
    <property type="entry name" value="Peptidase_M50"/>
    <property type="match status" value="1"/>
</dbReference>
<keyword evidence="4 13" id="KW-0645">Protease</keyword>
<evidence type="ECO:0000256" key="9">
    <source>
        <dbReference type="ARBA" id="ARBA00023049"/>
    </source>
</evidence>
<dbReference type="GO" id="GO:0004222">
    <property type="term" value="F:metalloendopeptidase activity"/>
    <property type="evidence" value="ECO:0007669"/>
    <property type="project" value="InterPro"/>
</dbReference>
<name>A0AAW7M1L0_9MICO</name>
<dbReference type="InterPro" id="IPR008915">
    <property type="entry name" value="Peptidase_M50"/>
</dbReference>
<evidence type="ECO:0000256" key="3">
    <source>
        <dbReference type="ARBA" id="ARBA00007931"/>
    </source>
</evidence>
<dbReference type="InterPro" id="IPR004387">
    <property type="entry name" value="Pept_M50_Zn"/>
</dbReference>
<evidence type="ECO:0000256" key="6">
    <source>
        <dbReference type="ARBA" id="ARBA00022801"/>
    </source>
</evidence>
<dbReference type="InterPro" id="IPR001478">
    <property type="entry name" value="PDZ"/>
</dbReference>
<proteinExistence type="inferred from homology"/>
<keyword evidence="9" id="KW-0482">Metalloprotease</keyword>
<protein>
    <submittedName>
        <fullName evidence="13">Site-2 protease family protein</fullName>
    </submittedName>
</protein>
<dbReference type="Gene3D" id="2.30.42.10">
    <property type="match status" value="1"/>
</dbReference>
<dbReference type="CDD" id="cd06163">
    <property type="entry name" value="S2P-M50_PDZ_RseP-like"/>
    <property type="match status" value="1"/>
</dbReference>
<feature type="domain" description="PDZ" evidence="12">
    <location>
        <begin position="136"/>
        <end position="226"/>
    </location>
</feature>
<dbReference type="AlphaFoldDB" id="A0AAW7M1L0"/>
<evidence type="ECO:0000256" key="10">
    <source>
        <dbReference type="ARBA" id="ARBA00023136"/>
    </source>
</evidence>
<evidence type="ECO:0000256" key="8">
    <source>
        <dbReference type="ARBA" id="ARBA00022989"/>
    </source>
</evidence>
<keyword evidence="14" id="KW-1185">Reference proteome</keyword>
<evidence type="ECO:0000313" key="13">
    <source>
        <dbReference type="EMBL" id="MDN4487359.1"/>
    </source>
</evidence>
<evidence type="ECO:0000256" key="2">
    <source>
        <dbReference type="ARBA" id="ARBA00004141"/>
    </source>
</evidence>
<evidence type="ECO:0000313" key="14">
    <source>
        <dbReference type="Proteomes" id="UP001172737"/>
    </source>
</evidence>
<dbReference type="RefSeq" id="WP_301118424.1">
    <property type="nucleotide sequence ID" value="NZ_JAUHPX010000002.1"/>
</dbReference>
<feature type="transmembrane region" description="Helical" evidence="11">
    <location>
        <begin position="351"/>
        <end position="372"/>
    </location>
</feature>
<comment type="cofactor">
    <cofactor evidence="1">
        <name>Zn(2+)</name>
        <dbReference type="ChEBI" id="CHEBI:29105"/>
    </cofactor>
</comment>
<dbReference type="GO" id="GO:0006508">
    <property type="term" value="P:proteolysis"/>
    <property type="evidence" value="ECO:0007669"/>
    <property type="project" value="UniProtKB-KW"/>
</dbReference>
<dbReference type="PANTHER" id="PTHR42837">
    <property type="entry name" value="REGULATOR OF SIGMA-E PROTEASE RSEP"/>
    <property type="match status" value="1"/>
</dbReference>
<keyword evidence="7" id="KW-0862">Zinc</keyword>
<keyword evidence="10 11" id="KW-0472">Membrane</keyword>
<dbReference type="PANTHER" id="PTHR42837:SF2">
    <property type="entry name" value="MEMBRANE METALLOPROTEASE ARASP2, CHLOROPLASTIC-RELATED"/>
    <property type="match status" value="1"/>
</dbReference>
<dbReference type="InterPro" id="IPR041489">
    <property type="entry name" value="PDZ_6"/>
</dbReference>
<dbReference type="SMART" id="SM00228">
    <property type="entry name" value="PDZ"/>
    <property type="match status" value="1"/>
</dbReference>
<evidence type="ECO:0000256" key="4">
    <source>
        <dbReference type="ARBA" id="ARBA00022670"/>
    </source>
</evidence>
<keyword evidence="5 11" id="KW-0812">Transmembrane</keyword>
<feature type="transmembrane region" description="Helical" evidence="11">
    <location>
        <begin position="123"/>
        <end position="146"/>
    </location>
</feature>
<accession>A0AAW7M1L0</accession>
<evidence type="ECO:0000259" key="12">
    <source>
        <dbReference type="SMART" id="SM00228"/>
    </source>
</evidence>
<dbReference type="Pfam" id="PF17820">
    <property type="entry name" value="PDZ_6"/>
    <property type="match status" value="1"/>
</dbReference>
<feature type="transmembrane region" description="Helical" evidence="11">
    <location>
        <begin position="409"/>
        <end position="431"/>
    </location>
</feature>
<dbReference type="GO" id="GO:0016020">
    <property type="term" value="C:membrane"/>
    <property type="evidence" value="ECO:0007669"/>
    <property type="project" value="UniProtKB-SubCell"/>
</dbReference>
<gene>
    <name evidence="13" type="ORF">QQX10_04160</name>
</gene>
<comment type="subcellular location">
    <subcellularLocation>
        <location evidence="2">Membrane</location>
        <topology evidence="2">Multi-pass membrane protein</topology>
    </subcellularLocation>
</comment>
<dbReference type="Proteomes" id="UP001172737">
    <property type="component" value="Unassembled WGS sequence"/>
</dbReference>